<dbReference type="Pfam" id="PF14066">
    <property type="entry name" value="DUF4256"/>
    <property type="match status" value="1"/>
</dbReference>
<proteinExistence type="predicted"/>
<evidence type="ECO:0000313" key="2">
    <source>
        <dbReference type="Proteomes" id="UP001155280"/>
    </source>
</evidence>
<gene>
    <name evidence="1" type="ORF">MKO06_08675</name>
</gene>
<organism evidence="1 2">
    <name type="scientific">Christiangramia oceanisediminis</name>
    <dbReference type="NCBI Taxonomy" id="2920386"/>
    <lineage>
        <taxon>Bacteria</taxon>
        <taxon>Pseudomonadati</taxon>
        <taxon>Bacteroidota</taxon>
        <taxon>Flavobacteriia</taxon>
        <taxon>Flavobacteriales</taxon>
        <taxon>Flavobacteriaceae</taxon>
        <taxon>Christiangramia</taxon>
    </lineage>
</organism>
<dbReference type="EMBL" id="JANCNS010000002">
    <property type="protein sequence ID" value="MCP9199978.1"/>
    <property type="molecule type" value="Genomic_DNA"/>
</dbReference>
<reference evidence="1" key="1">
    <citation type="submission" date="2022-07" db="EMBL/GenBank/DDBJ databases">
        <title>Gramela sediminis sp. nov., isolated from deep-sea sediment of the Indian Ocean.</title>
        <authorList>
            <person name="Shi H."/>
        </authorList>
    </citation>
    <scope>NUCLEOTIDE SEQUENCE</scope>
    <source>
        <strain evidence="1">GC03-9</strain>
    </source>
</reference>
<comment type="caution">
    <text evidence="1">The sequence shown here is derived from an EMBL/GenBank/DDBJ whole genome shotgun (WGS) entry which is preliminary data.</text>
</comment>
<dbReference type="Proteomes" id="UP001155280">
    <property type="component" value="Unassembled WGS sequence"/>
</dbReference>
<accession>A0A9X2KWU3</accession>
<sequence length="187" mass="21809">MTSKRSISDSDSEAIIKILKDRFNKAHERFPGLDWALIQKKLEQNPGKLWSIIQMERTGGEPDLLDYDKDTNQLTFCDFSRESPKDRRSLCYDQKALESRKKFKPKDSAMGVALNMEVELMTEAQYRKLQRIDNFDTKTSSWLQTPEEIRELGGAIFGDFRYGRVFIYHNGVESYYAARGFRAMLKI</sequence>
<evidence type="ECO:0000313" key="1">
    <source>
        <dbReference type="EMBL" id="MCP9199978.1"/>
    </source>
</evidence>
<dbReference type="AlphaFoldDB" id="A0A9X2KWU3"/>
<name>A0A9X2KWU3_9FLAO</name>
<keyword evidence="2" id="KW-1185">Reference proteome</keyword>
<protein>
    <submittedName>
        <fullName evidence="1">DUF4256 domain-containing protein</fullName>
    </submittedName>
</protein>
<dbReference type="RefSeq" id="WP_241551789.1">
    <property type="nucleotide sequence ID" value="NZ_JANCNS010000002.1"/>
</dbReference>
<dbReference type="InterPro" id="IPR025352">
    <property type="entry name" value="DUF4256"/>
</dbReference>